<dbReference type="EMBL" id="JAKKPZ010000208">
    <property type="protein sequence ID" value="KAI1698693.1"/>
    <property type="molecule type" value="Genomic_DNA"/>
</dbReference>
<reference evidence="1" key="1">
    <citation type="submission" date="2022-01" db="EMBL/GenBank/DDBJ databases">
        <title>Genome Sequence Resource for Two Populations of Ditylenchus destructor, the Migratory Endoparasitic Phytonematode.</title>
        <authorList>
            <person name="Zhang H."/>
            <person name="Lin R."/>
            <person name="Xie B."/>
        </authorList>
    </citation>
    <scope>NUCLEOTIDE SEQUENCE</scope>
    <source>
        <strain evidence="1">BazhouSP</strain>
    </source>
</reference>
<accession>A0AAD4QYW0</accession>
<name>A0AAD4QYW0_9BILA</name>
<gene>
    <name evidence="1" type="ORF">DdX_17770</name>
</gene>
<proteinExistence type="predicted"/>
<evidence type="ECO:0000313" key="2">
    <source>
        <dbReference type="Proteomes" id="UP001201812"/>
    </source>
</evidence>
<protein>
    <submittedName>
        <fullName evidence="1">Uncharacterized protein</fullName>
    </submittedName>
</protein>
<dbReference type="Proteomes" id="UP001201812">
    <property type="component" value="Unassembled WGS sequence"/>
</dbReference>
<sequence>MSNSKPVPPFMFDTLYYLNRNQLERFSIVCRPLKNFVERYFGSKPYRILDRLRICKGSYALIHNGIPIAMFTVFSSFWEFLEQSGRKPIVVMSEFPREKIDNLLDRLSKAFSSAVLANAFKLVFVHFEQPLIEFCETNKITGEQLESKKGIPTESEASFPLQLDYCFTLERSSVL</sequence>
<comment type="caution">
    <text evidence="1">The sequence shown here is derived from an EMBL/GenBank/DDBJ whole genome shotgun (WGS) entry which is preliminary data.</text>
</comment>
<evidence type="ECO:0000313" key="1">
    <source>
        <dbReference type="EMBL" id="KAI1698693.1"/>
    </source>
</evidence>
<keyword evidence="2" id="KW-1185">Reference proteome</keyword>
<dbReference type="AlphaFoldDB" id="A0AAD4QYW0"/>
<organism evidence="1 2">
    <name type="scientific">Ditylenchus destructor</name>
    <dbReference type="NCBI Taxonomy" id="166010"/>
    <lineage>
        <taxon>Eukaryota</taxon>
        <taxon>Metazoa</taxon>
        <taxon>Ecdysozoa</taxon>
        <taxon>Nematoda</taxon>
        <taxon>Chromadorea</taxon>
        <taxon>Rhabditida</taxon>
        <taxon>Tylenchina</taxon>
        <taxon>Tylenchomorpha</taxon>
        <taxon>Sphaerularioidea</taxon>
        <taxon>Anguinidae</taxon>
        <taxon>Anguininae</taxon>
        <taxon>Ditylenchus</taxon>
    </lineage>
</organism>